<dbReference type="InterPro" id="IPR001667">
    <property type="entry name" value="DDH_dom"/>
</dbReference>
<dbReference type="RefSeq" id="WP_021683561.1">
    <property type="nucleotide sequence ID" value="NZ_KI260492.1"/>
</dbReference>
<evidence type="ECO:0000256" key="1">
    <source>
        <dbReference type="ARBA" id="ARBA00005915"/>
    </source>
</evidence>
<protein>
    <recommendedName>
        <fullName evidence="2">Single-stranded-DNA-specific exonuclease RecJ</fullName>
    </recommendedName>
</protein>
<dbReference type="STRING" id="411473.RUMCAL_02048"/>
<dbReference type="EMBL" id="AWVF01000253">
    <property type="protein sequence ID" value="ERJ94441.1"/>
    <property type="molecule type" value="Genomic_DNA"/>
</dbReference>
<gene>
    <name evidence="9" type="ORF">RUMCAL_02048</name>
</gene>
<accession>U2K7F6</accession>
<dbReference type="GO" id="GO:0006281">
    <property type="term" value="P:DNA repair"/>
    <property type="evidence" value="ECO:0007669"/>
    <property type="project" value="InterPro"/>
</dbReference>
<dbReference type="SUPFAM" id="SSF64182">
    <property type="entry name" value="DHH phosphoesterases"/>
    <property type="match status" value="1"/>
</dbReference>
<evidence type="ECO:0000313" key="10">
    <source>
        <dbReference type="Proteomes" id="UP000016662"/>
    </source>
</evidence>
<reference evidence="9 10" key="1">
    <citation type="submission" date="2013-07" db="EMBL/GenBank/DDBJ databases">
        <authorList>
            <person name="Weinstock G."/>
            <person name="Sodergren E."/>
            <person name="Wylie T."/>
            <person name="Fulton L."/>
            <person name="Fulton R."/>
            <person name="Fronick C."/>
            <person name="O'Laughlin M."/>
            <person name="Godfrey J."/>
            <person name="Miner T."/>
            <person name="Herter B."/>
            <person name="Appelbaum E."/>
            <person name="Cordes M."/>
            <person name="Lek S."/>
            <person name="Wollam A."/>
            <person name="Pepin K.H."/>
            <person name="Palsikar V.B."/>
            <person name="Mitreva M."/>
            <person name="Wilson R.K."/>
        </authorList>
    </citation>
    <scope>NUCLEOTIDE SEQUENCE [LARGE SCALE GENOMIC DNA]</scope>
    <source>
        <strain evidence="9 10">ATCC 27760</strain>
    </source>
</reference>
<dbReference type="InterPro" id="IPR038763">
    <property type="entry name" value="DHH_sf"/>
</dbReference>
<keyword evidence="5 9" id="KW-0269">Exonuclease</keyword>
<evidence type="ECO:0000256" key="3">
    <source>
        <dbReference type="ARBA" id="ARBA00022722"/>
    </source>
</evidence>
<dbReference type="Gene3D" id="3.10.310.30">
    <property type="match status" value="1"/>
</dbReference>
<dbReference type="GeneID" id="93693975"/>
<dbReference type="HOGENOM" id="CLU_009736_3_3_9"/>
<dbReference type="PANTHER" id="PTHR30255:SF2">
    <property type="entry name" value="SINGLE-STRANDED-DNA-SPECIFIC EXONUCLEASE RECJ"/>
    <property type="match status" value="1"/>
</dbReference>
<dbReference type="InterPro" id="IPR051673">
    <property type="entry name" value="SSDNA_exonuclease_RecJ"/>
</dbReference>
<dbReference type="PANTHER" id="PTHR30255">
    <property type="entry name" value="SINGLE-STRANDED-DNA-SPECIFIC EXONUCLEASE RECJ"/>
    <property type="match status" value="1"/>
</dbReference>
<dbReference type="Pfam" id="PF02272">
    <property type="entry name" value="DHHA1"/>
    <property type="match status" value="1"/>
</dbReference>
<dbReference type="Pfam" id="PF17768">
    <property type="entry name" value="RecJ_OB"/>
    <property type="match status" value="1"/>
</dbReference>
<proteinExistence type="inferred from homology"/>
<evidence type="ECO:0000259" key="7">
    <source>
        <dbReference type="Pfam" id="PF02272"/>
    </source>
</evidence>
<keyword evidence="4" id="KW-0378">Hydrolase</keyword>
<dbReference type="NCBIfam" id="TIGR00644">
    <property type="entry name" value="recJ"/>
    <property type="match status" value="1"/>
</dbReference>
<feature type="domain" description="RecJ OB" evidence="8">
    <location>
        <begin position="450"/>
        <end position="554"/>
    </location>
</feature>
<dbReference type="eggNOG" id="COG0608">
    <property type="taxonomic scope" value="Bacteria"/>
</dbReference>
<organism evidence="9 10">
    <name type="scientific">Ruminococcus callidus ATCC 27760</name>
    <dbReference type="NCBI Taxonomy" id="411473"/>
    <lineage>
        <taxon>Bacteria</taxon>
        <taxon>Bacillati</taxon>
        <taxon>Bacillota</taxon>
        <taxon>Clostridia</taxon>
        <taxon>Eubacteriales</taxon>
        <taxon>Oscillospiraceae</taxon>
        <taxon>Ruminococcus</taxon>
    </lineage>
</organism>
<sequence length="678" mass="74113">MKKWQIHQPSEEAAKQIRSSSDLSMLCAQVLAARGMHNVQEAAAFLQCDGLADPFLTADMEAAAACINTALDDGSRICIYGDYDCDGVTATVILYSYLLEMGADVTYRIPERDEGYGLNVDAVHAMHEDGVELIVTVDNGITAIAEAELIADLGMTLVITDHHQPLETLPKAAAIVDAHRADDTSPFHDLCGAGVALKLVAALDGGDTAMALEQFGELAAIATIADVVNLSGENRYLVQLGLRLLANTERVGLLALLEKSGLLGKSFTSTSVAFGIAPRINAAGRFGSPKTAVELLLCEDPDEAAELAEELERRNQARKAEEVRILEEIAEQAAENPRLLKERVLVFAGEGWHHGVIGIAASRLEEQFGKPTILITLEGDRARGSMRSFGAFSAFRCLHACRELLSRYGGHPGAGGFSLPTEHVERFRQAVQQYAKESNPVMPVLTLEADKLLMPQEITMENITGLEALAPFGEGNPVPVFAICHAVLQSVLPLSGGTHSKLKITYGGMAMDLLLFRTRPEEVMLKTGDVCDFLINIEVGSFQGRPQLSVIVKDYRKSGLKQAKYFAAENTYEQYCRHEELQPSFYPAITPTRDVLVQIYQRIPQTDTTFDGLFGGMQDLPQMNYCKFRLALDIFSELGLVQQDLWTRQVHRKPVSAKVDLQQSVLLQGLQKRGVDVV</sequence>
<evidence type="ECO:0000256" key="2">
    <source>
        <dbReference type="ARBA" id="ARBA00019841"/>
    </source>
</evidence>
<evidence type="ECO:0000259" key="8">
    <source>
        <dbReference type="Pfam" id="PF17768"/>
    </source>
</evidence>
<dbReference type="GO" id="GO:0003676">
    <property type="term" value="F:nucleic acid binding"/>
    <property type="evidence" value="ECO:0007669"/>
    <property type="project" value="InterPro"/>
</dbReference>
<evidence type="ECO:0000256" key="4">
    <source>
        <dbReference type="ARBA" id="ARBA00022801"/>
    </source>
</evidence>
<keyword evidence="10" id="KW-1185">Reference proteome</keyword>
<dbReference type="OrthoDB" id="9809852at2"/>
<evidence type="ECO:0000259" key="6">
    <source>
        <dbReference type="Pfam" id="PF01368"/>
    </source>
</evidence>
<dbReference type="Proteomes" id="UP000016662">
    <property type="component" value="Unassembled WGS sequence"/>
</dbReference>
<dbReference type="PATRIC" id="fig|411473.3.peg.1690"/>
<dbReference type="GO" id="GO:0008409">
    <property type="term" value="F:5'-3' exonuclease activity"/>
    <property type="evidence" value="ECO:0007669"/>
    <property type="project" value="InterPro"/>
</dbReference>
<dbReference type="AlphaFoldDB" id="U2K7F6"/>
<name>U2K7F6_9FIRM</name>
<dbReference type="GO" id="GO:0006310">
    <property type="term" value="P:DNA recombination"/>
    <property type="evidence" value="ECO:0007669"/>
    <property type="project" value="InterPro"/>
</dbReference>
<dbReference type="InterPro" id="IPR004610">
    <property type="entry name" value="RecJ"/>
</dbReference>
<feature type="domain" description="DDH" evidence="6">
    <location>
        <begin position="76"/>
        <end position="222"/>
    </location>
</feature>
<comment type="similarity">
    <text evidence="1">Belongs to the RecJ family.</text>
</comment>
<keyword evidence="3" id="KW-0540">Nuclease</keyword>
<feature type="domain" description="DHHA1" evidence="7">
    <location>
        <begin position="343"/>
        <end position="437"/>
    </location>
</feature>
<dbReference type="Gene3D" id="3.90.1640.30">
    <property type="match status" value="1"/>
</dbReference>
<dbReference type="InterPro" id="IPR041122">
    <property type="entry name" value="RecJ_OB"/>
</dbReference>
<evidence type="ECO:0000313" key="9">
    <source>
        <dbReference type="EMBL" id="ERJ94441.1"/>
    </source>
</evidence>
<dbReference type="Pfam" id="PF01368">
    <property type="entry name" value="DHH"/>
    <property type="match status" value="1"/>
</dbReference>
<evidence type="ECO:0000256" key="5">
    <source>
        <dbReference type="ARBA" id="ARBA00022839"/>
    </source>
</evidence>
<comment type="caution">
    <text evidence="9">The sequence shown here is derived from an EMBL/GenBank/DDBJ whole genome shotgun (WGS) entry which is preliminary data.</text>
</comment>
<dbReference type="InterPro" id="IPR003156">
    <property type="entry name" value="DHHA1_dom"/>
</dbReference>